<dbReference type="Pfam" id="PF00496">
    <property type="entry name" value="SBP_bac_5"/>
    <property type="match status" value="1"/>
</dbReference>
<dbReference type="GO" id="GO:1904680">
    <property type="term" value="F:peptide transmembrane transporter activity"/>
    <property type="evidence" value="ECO:0007669"/>
    <property type="project" value="TreeGrafter"/>
</dbReference>
<evidence type="ECO:0000256" key="2">
    <source>
        <dbReference type="ARBA" id="ARBA00005695"/>
    </source>
</evidence>
<keyword evidence="4" id="KW-0732">Signal</keyword>
<reference evidence="6" key="1">
    <citation type="submission" date="2018-06" db="EMBL/GenBank/DDBJ databases">
        <authorList>
            <person name="Zhirakovskaya E."/>
        </authorList>
    </citation>
    <scope>NUCLEOTIDE SEQUENCE</scope>
</reference>
<feature type="domain" description="Solute-binding protein family 5" evidence="5">
    <location>
        <begin position="40"/>
        <end position="370"/>
    </location>
</feature>
<dbReference type="Gene3D" id="3.40.190.10">
    <property type="entry name" value="Periplasmic binding protein-like II"/>
    <property type="match status" value="1"/>
</dbReference>
<dbReference type="CDD" id="cd00995">
    <property type="entry name" value="PBP2_NikA_DppA_OppA_like"/>
    <property type="match status" value="1"/>
</dbReference>
<dbReference type="Gene3D" id="3.90.76.10">
    <property type="entry name" value="Dipeptide-binding Protein, Domain 1"/>
    <property type="match status" value="1"/>
</dbReference>
<gene>
    <name evidence="6" type="ORF">MNBD_GAMMA26-1235</name>
</gene>
<evidence type="ECO:0000259" key="5">
    <source>
        <dbReference type="Pfam" id="PF00496"/>
    </source>
</evidence>
<protein>
    <submittedName>
        <fullName evidence="6">Dipeptide-binding ABC transporter, periplasmic substrate-binding component (TC 3.A.1.5.2)</fullName>
    </submittedName>
</protein>
<keyword evidence="3" id="KW-0813">Transport</keyword>
<comment type="similarity">
    <text evidence="2">Belongs to the bacterial solute-binding protein 5 family.</text>
</comment>
<proteinExistence type="inferred from homology"/>
<evidence type="ECO:0000313" key="6">
    <source>
        <dbReference type="EMBL" id="VAX09836.1"/>
    </source>
</evidence>
<dbReference type="GO" id="GO:0043190">
    <property type="term" value="C:ATP-binding cassette (ABC) transporter complex"/>
    <property type="evidence" value="ECO:0007669"/>
    <property type="project" value="InterPro"/>
</dbReference>
<dbReference type="GO" id="GO:0015833">
    <property type="term" value="P:peptide transport"/>
    <property type="evidence" value="ECO:0007669"/>
    <property type="project" value="TreeGrafter"/>
</dbReference>
<sequence length="466" mass="52575">MGLATAPANLDPRYATDATSTRINRLLYRQLVDFDNSSRPVPALAEWQRVTPIHYRFTLQIIDRAFHNGDRLTSADVKATYDYILDQDNASPHRSVLSMIERIEVDGEDQIDFYLNRADALFPAYLAIGILPANLIAKVHPFQSQPVGSGPFRFLDWPEEGRLVLQRVKDGQQFEFLKVHEATVRILKLLRGEIDMAQNDLSPELLVYLAEKEGIKVEQTGGSNFFYIGFNLQDQDTGQLAVRQAIAYAIDRAAIIKHVMQGGAQPAQAMFPSSHWAGEQDLTPYSRDLNKARALLSGSGYDEANPLKLVYKTSSDPFRVRLATVIQSQLADAGIEVDLRSYDWGTVYGDIKAGRFQLYSLAWVGIKTPDIFRYVFHSDSIPPVGANRGRFKNAEVDQLIEQAEASVDAIEQARLYRQLQALLLQELPYVPLWYENQVFVSRDDIQGYHLASDGNYDGLLEVSKIW</sequence>
<accession>A0A3B1AUW8</accession>
<dbReference type="InterPro" id="IPR030678">
    <property type="entry name" value="Peptide/Ni-bd"/>
</dbReference>
<dbReference type="InterPro" id="IPR039424">
    <property type="entry name" value="SBP_5"/>
</dbReference>
<dbReference type="AlphaFoldDB" id="A0A3B1AUW8"/>
<name>A0A3B1AUW8_9ZZZZ</name>
<dbReference type="GO" id="GO:0030313">
    <property type="term" value="C:cell envelope"/>
    <property type="evidence" value="ECO:0007669"/>
    <property type="project" value="UniProtKB-SubCell"/>
</dbReference>
<dbReference type="PIRSF" id="PIRSF002741">
    <property type="entry name" value="MppA"/>
    <property type="match status" value="1"/>
</dbReference>
<dbReference type="InterPro" id="IPR000914">
    <property type="entry name" value="SBP_5_dom"/>
</dbReference>
<dbReference type="PANTHER" id="PTHR30290:SF10">
    <property type="entry name" value="PERIPLASMIC OLIGOPEPTIDE-BINDING PROTEIN-RELATED"/>
    <property type="match status" value="1"/>
</dbReference>
<evidence type="ECO:0000256" key="1">
    <source>
        <dbReference type="ARBA" id="ARBA00004196"/>
    </source>
</evidence>
<evidence type="ECO:0000256" key="3">
    <source>
        <dbReference type="ARBA" id="ARBA00022448"/>
    </source>
</evidence>
<organism evidence="6">
    <name type="scientific">hydrothermal vent metagenome</name>
    <dbReference type="NCBI Taxonomy" id="652676"/>
    <lineage>
        <taxon>unclassified sequences</taxon>
        <taxon>metagenomes</taxon>
        <taxon>ecological metagenomes</taxon>
    </lineage>
</organism>
<evidence type="ECO:0000256" key="4">
    <source>
        <dbReference type="ARBA" id="ARBA00022729"/>
    </source>
</evidence>
<dbReference type="SUPFAM" id="SSF53850">
    <property type="entry name" value="Periplasmic binding protein-like II"/>
    <property type="match status" value="1"/>
</dbReference>
<dbReference type="GO" id="GO:0042597">
    <property type="term" value="C:periplasmic space"/>
    <property type="evidence" value="ECO:0007669"/>
    <property type="project" value="UniProtKB-ARBA"/>
</dbReference>
<dbReference type="PANTHER" id="PTHR30290">
    <property type="entry name" value="PERIPLASMIC BINDING COMPONENT OF ABC TRANSPORTER"/>
    <property type="match status" value="1"/>
</dbReference>
<dbReference type="EMBL" id="UOFX01000056">
    <property type="protein sequence ID" value="VAX09836.1"/>
    <property type="molecule type" value="Genomic_DNA"/>
</dbReference>
<dbReference type="Gene3D" id="3.10.105.10">
    <property type="entry name" value="Dipeptide-binding Protein, Domain 3"/>
    <property type="match status" value="1"/>
</dbReference>
<comment type="subcellular location">
    <subcellularLocation>
        <location evidence="1">Cell envelope</location>
    </subcellularLocation>
</comment>